<dbReference type="Gene3D" id="3.40.50.1980">
    <property type="entry name" value="Nitrogenase molybdenum iron protein domain"/>
    <property type="match status" value="2"/>
</dbReference>
<dbReference type="Proteomes" id="UP000321547">
    <property type="component" value="Unassembled WGS sequence"/>
</dbReference>
<evidence type="ECO:0000313" key="6">
    <source>
        <dbReference type="EMBL" id="GEM02442.1"/>
    </source>
</evidence>
<sequence>MKHIQYMIIVMSFIGLLLVGCDASDNTNDKKAHLNVVTSFYPMYDFSKQVAGDRADVTMLLSTNQDAHVYEPSAKDVATVSEADIFVYSSDEMEFWAQRLLDAVNSDQLIATKTYTFDSITDHEDDGDFEEDNQTYSESSPITISGLQGHYHTGDVITLKADIAQEPSNTTWLWYKKTAAADDWTIIDQANSNVLEYQTDGENLKIKAVLEDEAMNIVAESNAVAVLIDDHEGIDPHVWLDPVKAQDQVNVIRDAFISADPEGESIYTENARLYNAQLQQLHESYEAAFREAENRLFVVQHQAFGHLAERYQLKQLSIGGLSTEVEPSPSRIAEINTLVEAFDIPVIYYQNGANSAIAQTVATETDTNVVVLYDFETLPESVDEDISYYQLMLENLEALKQSIH</sequence>
<reference evidence="7 8" key="1">
    <citation type="submission" date="2016-10" db="EMBL/GenBank/DDBJ databases">
        <authorList>
            <person name="de Groot N.N."/>
        </authorList>
    </citation>
    <scope>NUCLEOTIDE SEQUENCE [LARGE SCALE GENOMIC DNA]</scope>
    <source>
        <strain evidence="7 8">DSM 17073</strain>
    </source>
</reference>
<dbReference type="PROSITE" id="PS51257">
    <property type="entry name" value="PROKAR_LIPOPROTEIN"/>
    <property type="match status" value="1"/>
</dbReference>
<dbReference type="InterPro" id="IPR006127">
    <property type="entry name" value="ZnuA-like"/>
</dbReference>
<keyword evidence="3 5" id="KW-0732">Signal</keyword>
<accession>A0A1I5S2I0</accession>
<dbReference type="AlphaFoldDB" id="A0A1I5S2I0"/>
<evidence type="ECO:0000313" key="9">
    <source>
        <dbReference type="Proteomes" id="UP000321547"/>
    </source>
</evidence>
<evidence type="ECO:0000313" key="7">
    <source>
        <dbReference type="EMBL" id="SFP64466.1"/>
    </source>
</evidence>
<dbReference type="SUPFAM" id="SSF53807">
    <property type="entry name" value="Helical backbone' metal receptor"/>
    <property type="match status" value="1"/>
</dbReference>
<organism evidence="7 8">
    <name type="scientific">Halolactibacillus halophilus</name>
    <dbReference type="NCBI Taxonomy" id="306540"/>
    <lineage>
        <taxon>Bacteria</taxon>
        <taxon>Bacillati</taxon>
        <taxon>Bacillota</taxon>
        <taxon>Bacilli</taxon>
        <taxon>Bacillales</taxon>
        <taxon>Bacillaceae</taxon>
        <taxon>Halolactibacillus</taxon>
    </lineage>
</organism>
<dbReference type="EMBL" id="FOXC01000037">
    <property type="protein sequence ID" value="SFP64466.1"/>
    <property type="molecule type" value="Genomic_DNA"/>
</dbReference>
<dbReference type="PRINTS" id="PR00690">
    <property type="entry name" value="ADHESNFAMILY"/>
</dbReference>
<dbReference type="GO" id="GO:0007155">
    <property type="term" value="P:cell adhesion"/>
    <property type="evidence" value="ECO:0007669"/>
    <property type="project" value="InterPro"/>
</dbReference>
<keyword evidence="9" id="KW-1185">Reference proteome</keyword>
<comment type="similarity">
    <text evidence="1 4">Belongs to the bacterial solute-binding protein 9 family.</text>
</comment>
<dbReference type="PANTHER" id="PTHR42953">
    <property type="entry name" value="HIGH-AFFINITY ZINC UPTAKE SYSTEM PROTEIN ZNUA-RELATED"/>
    <property type="match status" value="1"/>
</dbReference>
<proteinExistence type="inferred from homology"/>
<evidence type="ECO:0000256" key="1">
    <source>
        <dbReference type="ARBA" id="ARBA00011028"/>
    </source>
</evidence>
<name>A0A1I5S2I0_9BACI</name>
<dbReference type="EMBL" id="BJWI01000037">
    <property type="protein sequence ID" value="GEM02442.1"/>
    <property type="molecule type" value="Genomic_DNA"/>
</dbReference>
<feature type="signal peptide" evidence="5">
    <location>
        <begin position="1"/>
        <end position="23"/>
    </location>
</feature>
<dbReference type="InterPro" id="IPR006129">
    <property type="entry name" value="AdhesinB"/>
</dbReference>
<keyword evidence="2 4" id="KW-0813">Transport</keyword>
<dbReference type="RefSeq" id="WP_089833325.1">
    <property type="nucleotide sequence ID" value="NZ_BJWI01000037.1"/>
</dbReference>
<dbReference type="InterPro" id="IPR050492">
    <property type="entry name" value="Bact_metal-bind_prot9"/>
</dbReference>
<feature type="chain" id="PRO_5017290909" evidence="5">
    <location>
        <begin position="24"/>
        <end position="404"/>
    </location>
</feature>
<dbReference type="STRING" id="306540.SAMN05421839_13720"/>
<dbReference type="GO" id="GO:0030001">
    <property type="term" value="P:metal ion transport"/>
    <property type="evidence" value="ECO:0007669"/>
    <property type="project" value="InterPro"/>
</dbReference>
<dbReference type="GO" id="GO:0046872">
    <property type="term" value="F:metal ion binding"/>
    <property type="evidence" value="ECO:0007669"/>
    <property type="project" value="InterPro"/>
</dbReference>
<evidence type="ECO:0000313" key="8">
    <source>
        <dbReference type="Proteomes" id="UP000242243"/>
    </source>
</evidence>
<evidence type="ECO:0000256" key="5">
    <source>
        <dbReference type="SAM" id="SignalP"/>
    </source>
</evidence>
<dbReference type="Pfam" id="PF01297">
    <property type="entry name" value="ZnuA"/>
    <property type="match status" value="1"/>
</dbReference>
<gene>
    <name evidence="6" type="ORF">HHA03_19740</name>
    <name evidence="7" type="ORF">SAMN05421839_13720</name>
</gene>
<evidence type="ECO:0000256" key="4">
    <source>
        <dbReference type="RuleBase" id="RU003512"/>
    </source>
</evidence>
<dbReference type="PRINTS" id="PR00691">
    <property type="entry name" value="ADHESINB"/>
</dbReference>
<dbReference type="InterPro" id="IPR006128">
    <property type="entry name" value="Lipoprotein_PsaA-like"/>
</dbReference>
<reference evidence="6 9" key="2">
    <citation type="submission" date="2019-07" db="EMBL/GenBank/DDBJ databases">
        <title>Whole genome shotgun sequence of Halolactibacillus halophilus NBRC 100868.</title>
        <authorList>
            <person name="Hosoyama A."/>
            <person name="Uohara A."/>
            <person name="Ohji S."/>
            <person name="Ichikawa N."/>
        </authorList>
    </citation>
    <scope>NUCLEOTIDE SEQUENCE [LARGE SCALE GENOMIC DNA]</scope>
    <source>
        <strain evidence="6 9">NBRC 100868</strain>
    </source>
</reference>
<evidence type="ECO:0000256" key="3">
    <source>
        <dbReference type="ARBA" id="ARBA00022729"/>
    </source>
</evidence>
<dbReference type="PANTHER" id="PTHR42953:SF3">
    <property type="entry name" value="HIGH-AFFINITY ZINC UPTAKE SYSTEM PROTEIN ZNUA"/>
    <property type="match status" value="1"/>
</dbReference>
<protein>
    <submittedName>
        <fullName evidence="7">Zinc transport system substrate-binding protein</fullName>
    </submittedName>
</protein>
<dbReference type="Proteomes" id="UP000242243">
    <property type="component" value="Unassembled WGS sequence"/>
</dbReference>
<evidence type="ECO:0000256" key="2">
    <source>
        <dbReference type="ARBA" id="ARBA00022448"/>
    </source>
</evidence>
<dbReference type="OrthoDB" id="9810636at2"/>